<evidence type="ECO:0000313" key="4">
    <source>
        <dbReference type="EMBL" id="MBP1045275.1"/>
    </source>
</evidence>
<protein>
    <submittedName>
        <fullName evidence="4">Phage major capsid protein</fullName>
    </submittedName>
</protein>
<feature type="domain" description="Phage capsid-like C-terminal" evidence="3">
    <location>
        <begin position="100"/>
        <end position="364"/>
    </location>
</feature>
<dbReference type="InterPro" id="IPR024455">
    <property type="entry name" value="Phage_capsid"/>
</dbReference>
<dbReference type="SUPFAM" id="SSF56563">
    <property type="entry name" value="Major capsid protein gp5"/>
    <property type="match status" value="1"/>
</dbReference>
<comment type="caution">
    <text evidence="4">The sequence shown here is derived from an EMBL/GenBank/DDBJ whole genome shotgun (WGS) entry which is preliminary data.</text>
</comment>
<evidence type="ECO:0000256" key="2">
    <source>
        <dbReference type="SAM" id="MobiDB-lite"/>
    </source>
</evidence>
<feature type="compositionally biased region" description="Basic and acidic residues" evidence="2">
    <location>
        <begin position="376"/>
        <end position="387"/>
    </location>
</feature>
<proteinExistence type="predicted"/>
<sequence>MINLDAINQTLAEQRADFFAAMKEGTPEEQEKAFDSFLGGIQDTFVTQAEQLMNEVGDKYKDEEALVARGLMKPLTAKERKYFNAAVEKQTLDNLDEAFPETSVEDIFSRLTTEHPLISLVDAKTTGALFKYMYTDPTTQTAFWGNVPDNIKQLLLKTIKIVNFEHSKLSGFVPVVKGFFKLGPAWLANYVFTVMYEIMAASIELAIVKGTGKQQPIGMTKKLSGAVDGVYPDKDRIPLADLEPVSLAGVRANLAEDKMDNGQVAALVHPVTYWTKLFPHLAFKTDEGKWVLTNLPTGEQIVKTYACDEEELIVGVPKNYLLAISGQTELKKYEETLAIEDMDLFIAKFFGTGLAKHQNAFYVYDLSSMPGATAPTKDEEADVKRPDPTGLLNETDTDTTEEP</sequence>
<dbReference type="NCBIfam" id="TIGR01554">
    <property type="entry name" value="major_cap_HK97"/>
    <property type="match status" value="1"/>
</dbReference>
<accession>A0ABS4CFQ2</accession>
<dbReference type="InterPro" id="IPR054612">
    <property type="entry name" value="Phage_capsid-like_C"/>
</dbReference>
<comment type="subcellular location">
    <subcellularLocation>
        <location evidence="1">Virion</location>
    </subcellularLocation>
</comment>
<gene>
    <name evidence="4" type="ORF">I6N96_03225</name>
</gene>
<evidence type="ECO:0000313" key="5">
    <source>
        <dbReference type="Proteomes" id="UP000673375"/>
    </source>
</evidence>
<feature type="region of interest" description="Disordered" evidence="2">
    <location>
        <begin position="372"/>
        <end position="403"/>
    </location>
</feature>
<dbReference type="Pfam" id="PF05065">
    <property type="entry name" value="Phage_capsid"/>
    <property type="match status" value="1"/>
</dbReference>
<evidence type="ECO:0000259" key="3">
    <source>
        <dbReference type="Pfam" id="PF05065"/>
    </source>
</evidence>
<dbReference type="Proteomes" id="UP000673375">
    <property type="component" value="Unassembled WGS sequence"/>
</dbReference>
<organism evidence="4 5">
    <name type="scientific">Enterococcus larvae</name>
    <dbReference type="NCBI Taxonomy" id="2794352"/>
    <lineage>
        <taxon>Bacteria</taxon>
        <taxon>Bacillati</taxon>
        <taxon>Bacillota</taxon>
        <taxon>Bacilli</taxon>
        <taxon>Lactobacillales</taxon>
        <taxon>Enterococcaceae</taxon>
        <taxon>Enterococcus</taxon>
    </lineage>
</organism>
<evidence type="ECO:0000256" key="1">
    <source>
        <dbReference type="ARBA" id="ARBA00004328"/>
    </source>
</evidence>
<keyword evidence="5" id="KW-1185">Reference proteome</keyword>
<dbReference type="EMBL" id="JAEDXU010000001">
    <property type="protein sequence ID" value="MBP1045275.1"/>
    <property type="molecule type" value="Genomic_DNA"/>
</dbReference>
<reference evidence="4 5" key="1">
    <citation type="submission" date="2020-12" db="EMBL/GenBank/DDBJ databases">
        <title>Vagococcus allomyrinae sp. nov. and Enterococcus lavae sp. nov., isolated from the larvae of Allomyrina dichotoma.</title>
        <authorList>
            <person name="Lee S.D."/>
        </authorList>
    </citation>
    <scope>NUCLEOTIDE SEQUENCE [LARGE SCALE GENOMIC DNA]</scope>
    <source>
        <strain evidence="4 5">BWM-S5</strain>
    </source>
</reference>
<name>A0ABS4CFQ2_9ENTE</name>